<evidence type="ECO:0000256" key="1">
    <source>
        <dbReference type="SAM" id="MobiDB-lite"/>
    </source>
</evidence>
<protein>
    <recommendedName>
        <fullName evidence="2">OTU domain-containing protein</fullName>
    </recommendedName>
</protein>
<dbReference type="Pfam" id="PF02338">
    <property type="entry name" value="OTU"/>
    <property type="match status" value="1"/>
</dbReference>
<evidence type="ECO:0000313" key="4">
    <source>
        <dbReference type="Proteomes" id="UP001162131"/>
    </source>
</evidence>
<feature type="compositionally biased region" description="Acidic residues" evidence="1">
    <location>
        <begin position="32"/>
        <end position="43"/>
    </location>
</feature>
<accession>A0AAU9IFM3</accession>
<dbReference type="Gene3D" id="3.90.70.80">
    <property type="match status" value="1"/>
</dbReference>
<dbReference type="PANTHER" id="PTHR12419">
    <property type="entry name" value="OTU DOMAIN CONTAINING PROTEIN"/>
    <property type="match status" value="1"/>
</dbReference>
<dbReference type="AlphaFoldDB" id="A0AAU9IFM3"/>
<feature type="domain" description="OTU" evidence="2">
    <location>
        <begin position="57"/>
        <end position="187"/>
    </location>
</feature>
<gene>
    <name evidence="3" type="ORF">BSTOLATCC_MIC5603</name>
</gene>
<dbReference type="InterPro" id="IPR003323">
    <property type="entry name" value="OTU_dom"/>
</dbReference>
<keyword evidence="4" id="KW-1185">Reference proteome</keyword>
<evidence type="ECO:0000313" key="3">
    <source>
        <dbReference type="EMBL" id="CAG9312101.1"/>
    </source>
</evidence>
<dbReference type="InterPro" id="IPR050704">
    <property type="entry name" value="Peptidase_C85-like"/>
</dbReference>
<reference evidence="3" key="1">
    <citation type="submission" date="2021-09" db="EMBL/GenBank/DDBJ databases">
        <authorList>
            <consortium name="AG Swart"/>
            <person name="Singh M."/>
            <person name="Singh A."/>
            <person name="Seah K."/>
            <person name="Emmerich C."/>
        </authorList>
    </citation>
    <scope>NUCLEOTIDE SEQUENCE</scope>
    <source>
        <strain evidence="3">ATCC30299</strain>
    </source>
</reference>
<name>A0AAU9IFM3_9CILI</name>
<dbReference type="PROSITE" id="PS50802">
    <property type="entry name" value="OTU"/>
    <property type="match status" value="1"/>
</dbReference>
<dbReference type="GO" id="GO:0004843">
    <property type="term" value="F:cysteine-type deubiquitinase activity"/>
    <property type="evidence" value="ECO:0007669"/>
    <property type="project" value="TreeGrafter"/>
</dbReference>
<dbReference type="EMBL" id="CAJZBQ010000005">
    <property type="protein sequence ID" value="CAG9312101.1"/>
    <property type="molecule type" value="Genomic_DNA"/>
</dbReference>
<evidence type="ECO:0000259" key="2">
    <source>
        <dbReference type="PROSITE" id="PS50802"/>
    </source>
</evidence>
<comment type="caution">
    <text evidence="3">The sequence shown here is derived from an EMBL/GenBank/DDBJ whole genome shotgun (WGS) entry which is preliminary data.</text>
</comment>
<dbReference type="CDD" id="cd22744">
    <property type="entry name" value="OTU"/>
    <property type="match status" value="1"/>
</dbReference>
<dbReference type="SUPFAM" id="SSF54001">
    <property type="entry name" value="Cysteine proteinases"/>
    <property type="match status" value="1"/>
</dbReference>
<dbReference type="GO" id="GO:0016579">
    <property type="term" value="P:protein deubiquitination"/>
    <property type="evidence" value="ECO:0007669"/>
    <property type="project" value="TreeGrafter"/>
</dbReference>
<proteinExistence type="predicted"/>
<sequence length="277" mass="32031">MSKRKIQNQGADENSKRIKPNEDENLSNYSDSSEEMPEYEEEPSNFQIDEAGEKPILEIVPIRGDGNCLYRSLAQILTGDQSNHSSIRQLIADHIERNSDRYNEALQDILDSDHRQTINQYIQNIREPSYWGGDLEISAASELFDLNIAIHSEMLRDPFIISTGENTNQTIHLLYTNGNHFDALIESNFNRSPLSISKISHSLMEPQKLKEISFQASKLMTDTIKREKENGLFPQCYQEGCSYEDVYNYLLSGRKIYPPSFNLIENLKQRRDKKKKF</sequence>
<dbReference type="Proteomes" id="UP001162131">
    <property type="component" value="Unassembled WGS sequence"/>
</dbReference>
<organism evidence="3 4">
    <name type="scientific">Blepharisma stoltei</name>
    <dbReference type="NCBI Taxonomy" id="1481888"/>
    <lineage>
        <taxon>Eukaryota</taxon>
        <taxon>Sar</taxon>
        <taxon>Alveolata</taxon>
        <taxon>Ciliophora</taxon>
        <taxon>Postciliodesmatophora</taxon>
        <taxon>Heterotrichea</taxon>
        <taxon>Heterotrichida</taxon>
        <taxon>Blepharismidae</taxon>
        <taxon>Blepharisma</taxon>
    </lineage>
</organism>
<feature type="compositionally biased region" description="Basic and acidic residues" evidence="1">
    <location>
        <begin position="13"/>
        <end position="22"/>
    </location>
</feature>
<dbReference type="InterPro" id="IPR038765">
    <property type="entry name" value="Papain-like_cys_pep_sf"/>
</dbReference>
<feature type="region of interest" description="Disordered" evidence="1">
    <location>
        <begin position="1"/>
        <end position="52"/>
    </location>
</feature>